<name>A0A2T8HFX6_9SPHI</name>
<dbReference type="Proteomes" id="UP000245627">
    <property type="component" value="Unassembled WGS sequence"/>
</dbReference>
<organism evidence="2 3">
    <name type="scientific">Sphingobacterium corticibacter</name>
    <dbReference type="NCBI Taxonomy" id="2171749"/>
    <lineage>
        <taxon>Bacteria</taxon>
        <taxon>Pseudomonadati</taxon>
        <taxon>Bacteroidota</taxon>
        <taxon>Sphingobacteriia</taxon>
        <taxon>Sphingobacteriales</taxon>
        <taxon>Sphingobacteriaceae</taxon>
        <taxon>Sphingobacterium</taxon>
    </lineage>
</organism>
<feature type="transmembrane region" description="Helical" evidence="1">
    <location>
        <begin position="7"/>
        <end position="24"/>
    </location>
</feature>
<accession>A0A2T8HFX6</accession>
<sequence>MKHISIFFYYFILLAITTSLVITACNKSSDSRISQGQGLINVSVSDAIFESEQSIGNRAVTTYEPTIQRNTIELNKDFLMVAELRPEDTTSPSSLKDGSRAESDTAALGNNIQYRVLVYDQAGAFVTERDYVRGQEASTETLFLENGTTYSFVAISLGLTSAIPATTPAAATRTLTNSQIVVTGGISALMYYQQTMTVSDNAINRLDIIFKHRKPLIAVTINSQQTGYNVTAASGLFAPHNNGMTVNLTDGSHTQSGTAQPAAVEFNTVGSQIITNTSNNYINSVSNSATSFTLNSITIGPLTLSNLTPFTTLTVAPGVRYNLILNIVPRDEYLTHEGVPSARINGRIWALHNMGVTNTLDHNPTTITSALHGNYYQFGRNINVAVGTSTTTNSNYNGNNASITNWNRGTEAAPVKGVNDVCPAGFRIPTRANLQELLDGVVVTRRGNWSESNTNYSAAAVLTSRRNANVVLTLPAQGYFLTNNVSNRGNEAALYASNALSTSAPYRLLITSTNASVGTPDASNTAFLQSRPLRCTAIPLTENIPRS</sequence>
<dbReference type="AlphaFoldDB" id="A0A2T8HFX6"/>
<evidence type="ECO:0000313" key="3">
    <source>
        <dbReference type="Proteomes" id="UP000245627"/>
    </source>
</evidence>
<keyword evidence="1" id="KW-1133">Transmembrane helix</keyword>
<keyword evidence="1" id="KW-0812">Transmembrane</keyword>
<dbReference type="EMBL" id="QDKG01000006">
    <property type="protein sequence ID" value="PVH24300.1"/>
    <property type="molecule type" value="Genomic_DNA"/>
</dbReference>
<evidence type="ECO:0000256" key="1">
    <source>
        <dbReference type="SAM" id="Phobius"/>
    </source>
</evidence>
<evidence type="ECO:0008006" key="4">
    <source>
        <dbReference type="Google" id="ProtNLM"/>
    </source>
</evidence>
<gene>
    <name evidence="2" type="ORF">DC487_14545</name>
</gene>
<comment type="caution">
    <text evidence="2">The sequence shown here is derived from an EMBL/GenBank/DDBJ whole genome shotgun (WGS) entry which is preliminary data.</text>
</comment>
<proteinExistence type="predicted"/>
<keyword evidence="1" id="KW-0472">Membrane</keyword>
<keyword evidence="3" id="KW-1185">Reference proteome</keyword>
<protein>
    <recommendedName>
        <fullName evidence="4">Fibrobacter succinogenes major paralogous domain-containing protein</fullName>
    </recommendedName>
</protein>
<evidence type="ECO:0000313" key="2">
    <source>
        <dbReference type="EMBL" id="PVH24300.1"/>
    </source>
</evidence>
<dbReference type="PROSITE" id="PS51257">
    <property type="entry name" value="PROKAR_LIPOPROTEIN"/>
    <property type="match status" value="1"/>
</dbReference>
<reference evidence="2 3" key="1">
    <citation type="submission" date="2018-04" db="EMBL/GenBank/DDBJ databases">
        <title>Sphingobacterium cortibacter sp. nov.</title>
        <authorList>
            <person name="Li Y."/>
        </authorList>
    </citation>
    <scope>NUCLEOTIDE SEQUENCE [LARGE SCALE GENOMIC DNA]</scope>
    <source>
        <strain evidence="2 3">2c-3</strain>
    </source>
</reference>